<dbReference type="GO" id="GO:0030247">
    <property type="term" value="F:polysaccharide binding"/>
    <property type="evidence" value="ECO:0007669"/>
    <property type="project" value="UniProtKB-ARBA"/>
</dbReference>
<comment type="similarity">
    <text evidence="2 7">Belongs to the glycosyl hydrolase 53 family.</text>
</comment>
<dbReference type="AlphaFoldDB" id="A0AAN6SDA1"/>
<evidence type="ECO:0000256" key="5">
    <source>
        <dbReference type="ARBA" id="ARBA00023295"/>
    </source>
</evidence>
<protein>
    <recommendedName>
        <fullName evidence="6 7">Arabinogalactan endo-beta-1,4-galactanase</fullName>
        <ecNumber evidence="3 7">3.2.1.89</ecNumber>
    </recommendedName>
</protein>
<keyword evidence="5 7" id="KW-0326">Glycosidase</keyword>
<evidence type="ECO:0000256" key="3">
    <source>
        <dbReference type="ARBA" id="ARBA00012556"/>
    </source>
</evidence>
<dbReference type="PANTHER" id="PTHR34983">
    <property type="entry name" value="ARABINOGALACTAN ENDO-BETA-1,4-GALACTANASE A"/>
    <property type="match status" value="1"/>
</dbReference>
<dbReference type="GO" id="GO:0031218">
    <property type="term" value="F:arabinogalactan endo-1,4-beta-galactosidase activity"/>
    <property type="evidence" value="ECO:0007669"/>
    <property type="project" value="UniProtKB-EC"/>
</dbReference>
<dbReference type="PANTHER" id="PTHR34983:SF1">
    <property type="entry name" value="ARABINOGALACTAN ENDO-BETA-1,4-GALACTANASE A"/>
    <property type="match status" value="1"/>
</dbReference>
<dbReference type="FunFam" id="3.20.20.80:FF:000077">
    <property type="entry name" value="Arabinogalactan endo-beta-1,4-galactanase"/>
    <property type="match status" value="1"/>
</dbReference>
<dbReference type="Proteomes" id="UP001303222">
    <property type="component" value="Unassembled WGS sequence"/>
</dbReference>
<dbReference type="Pfam" id="PF07745">
    <property type="entry name" value="Glyco_hydro_53"/>
    <property type="match status" value="1"/>
</dbReference>
<proteinExistence type="inferred from homology"/>
<evidence type="ECO:0000313" key="8">
    <source>
        <dbReference type="EMBL" id="KAK3949370.1"/>
    </source>
</evidence>
<accession>A0AAN6SDA1</accession>
<evidence type="ECO:0000256" key="1">
    <source>
        <dbReference type="ARBA" id="ARBA00001695"/>
    </source>
</evidence>
<evidence type="ECO:0000256" key="2">
    <source>
        <dbReference type="ARBA" id="ARBA00010687"/>
    </source>
</evidence>
<dbReference type="EMBL" id="MU859217">
    <property type="protein sequence ID" value="KAK3949370.1"/>
    <property type="molecule type" value="Genomic_DNA"/>
</dbReference>
<organism evidence="8 9">
    <name type="scientific">Pseudoneurospora amorphoporcata</name>
    <dbReference type="NCBI Taxonomy" id="241081"/>
    <lineage>
        <taxon>Eukaryota</taxon>
        <taxon>Fungi</taxon>
        <taxon>Dikarya</taxon>
        <taxon>Ascomycota</taxon>
        <taxon>Pezizomycotina</taxon>
        <taxon>Sordariomycetes</taxon>
        <taxon>Sordariomycetidae</taxon>
        <taxon>Sordariales</taxon>
        <taxon>Sordariaceae</taxon>
        <taxon>Pseudoneurospora</taxon>
    </lineage>
</organism>
<evidence type="ECO:0000313" key="9">
    <source>
        <dbReference type="Proteomes" id="UP001303222"/>
    </source>
</evidence>
<reference evidence="8" key="2">
    <citation type="submission" date="2023-06" db="EMBL/GenBank/DDBJ databases">
        <authorList>
            <consortium name="Lawrence Berkeley National Laboratory"/>
            <person name="Mondo S.J."/>
            <person name="Hensen N."/>
            <person name="Bonometti L."/>
            <person name="Westerberg I."/>
            <person name="Brannstrom I.O."/>
            <person name="Guillou S."/>
            <person name="Cros-Aarteil S."/>
            <person name="Calhoun S."/>
            <person name="Haridas S."/>
            <person name="Kuo A."/>
            <person name="Pangilinan J."/>
            <person name="Riley R."/>
            <person name="Labutti K."/>
            <person name="Andreopoulos B."/>
            <person name="Lipzen A."/>
            <person name="Chen C."/>
            <person name="Yanf M."/>
            <person name="Daum C."/>
            <person name="Ng V."/>
            <person name="Clum A."/>
            <person name="Steindorff A."/>
            <person name="Ohm R."/>
            <person name="Martin F."/>
            <person name="Silar P."/>
            <person name="Natvig D."/>
            <person name="Lalanne C."/>
            <person name="Gautier V."/>
            <person name="Ament-Velasquez S.L."/>
            <person name="Kruys A."/>
            <person name="Hutchinson M.I."/>
            <person name="Powell A.J."/>
            <person name="Barry K."/>
            <person name="Miller A.N."/>
            <person name="Grigoriev I.V."/>
            <person name="Debuchy R."/>
            <person name="Gladieux P."/>
            <person name="Thoren M.H."/>
            <person name="Johannesson H."/>
        </authorList>
    </citation>
    <scope>NUCLEOTIDE SEQUENCE</scope>
    <source>
        <strain evidence="8">CBS 626.80</strain>
    </source>
</reference>
<evidence type="ECO:0000256" key="4">
    <source>
        <dbReference type="ARBA" id="ARBA00022801"/>
    </source>
</evidence>
<sequence>MHLSGFSAVLGLSASAAALTYKGVDWSSVVVEEKAGVSYKNVNGDAQSIEQILRDSGVNTVRQRVWVNPSGGTYNMAYNINLAKRAKNAGLGVYVDFHFSDTWADPAHQAIPSGWPTAIDDLAWKLYNYTLDASNQFQDNGVQPTIMSIGNEITGGLLWPTGGTSSWYNIARLLHSASAGIKDSRLNPKPKIMIHLDNGWNWNTQNNWYTNVLKQGPLVSSDFDMMGVSFYPFYSASATLTSLKSSLTNMAKKWGKELVVAETDWPTSCPNPAYAFPSDAKNIPFTAAGQSQWIKAVADVVASVPQGNGLFYWEPAWIHNANLGSSCANNCMFSNSGQALSSLSVFRNI</sequence>
<reference evidence="8" key="1">
    <citation type="journal article" date="2023" name="Mol. Phylogenet. Evol.">
        <title>Genome-scale phylogeny and comparative genomics of the fungal order Sordariales.</title>
        <authorList>
            <person name="Hensen N."/>
            <person name="Bonometti L."/>
            <person name="Westerberg I."/>
            <person name="Brannstrom I.O."/>
            <person name="Guillou S."/>
            <person name="Cros-Aarteil S."/>
            <person name="Calhoun S."/>
            <person name="Haridas S."/>
            <person name="Kuo A."/>
            <person name="Mondo S."/>
            <person name="Pangilinan J."/>
            <person name="Riley R."/>
            <person name="LaButti K."/>
            <person name="Andreopoulos B."/>
            <person name="Lipzen A."/>
            <person name="Chen C."/>
            <person name="Yan M."/>
            <person name="Daum C."/>
            <person name="Ng V."/>
            <person name="Clum A."/>
            <person name="Steindorff A."/>
            <person name="Ohm R.A."/>
            <person name="Martin F."/>
            <person name="Silar P."/>
            <person name="Natvig D.O."/>
            <person name="Lalanne C."/>
            <person name="Gautier V."/>
            <person name="Ament-Velasquez S.L."/>
            <person name="Kruys A."/>
            <person name="Hutchinson M.I."/>
            <person name="Powell A.J."/>
            <person name="Barry K."/>
            <person name="Miller A.N."/>
            <person name="Grigoriev I.V."/>
            <person name="Debuchy R."/>
            <person name="Gladieux P."/>
            <person name="Hiltunen Thoren M."/>
            <person name="Johannesson H."/>
        </authorList>
    </citation>
    <scope>NUCLEOTIDE SEQUENCE</scope>
    <source>
        <strain evidence="8">CBS 626.80</strain>
    </source>
</reference>
<evidence type="ECO:0000256" key="6">
    <source>
        <dbReference type="ARBA" id="ARBA00068680"/>
    </source>
</evidence>
<dbReference type="EC" id="3.2.1.89" evidence="3 7"/>
<gene>
    <name evidence="8" type="ORF">QBC32DRAFT_266858</name>
</gene>
<comment type="caution">
    <text evidence="8">The sequence shown here is derived from an EMBL/GenBank/DDBJ whole genome shotgun (WGS) entry which is preliminary data.</text>
</comment>
<feature type="chain" id="PRO_5042666898" description="Arabinogalactan endo-beta-1,4-galactanase" evidence="7">
    <location>
        <begin position="19"/>
        <end position="349"/>
    </location>
</feature>
<keyword evidence="9" id="KW-1185">Reference proteome</keyword>
<name>A0AAN6SDA1_9PEZI</name>
<dbReference type="InterPro" id="IPR017853">
    <property type="entry name" value="GH"/>
</dbReference>
<keyword evidence="7" id="KW-0732">Signal</keyword>
<feature type="signal peptide" evidence="7">
    <location>
        <begin position="1"/>
        <end position="18"/>
    </location>
</feature>
<dbReference type="GO" id="GO:0016998">
    <property type="term" value="P:cell wall macromolecule catabolic process"/>
    <property type="evidence" value="ECO:0007669"/>
    <property type="project" value="UniProtKB-ARBA"/>
</dbReference>
<dbReference type="GO" id="GO:0015926">
    <property type="term" value="F:glucosidase activity"/>
    <property type="evidence" value="ECO:0007669"/>
    <property type="project" value="InterPro"/>
</dbReference>
<dbReference type="SUPFAM" id="SSF51445">
    <property type="entry name" value="(Trans)glycosidases"/>
    <property type="match status" value="1"/>
</dbReference>
<evidence type="ECO:0000256" key="7">
    <source>
        <dbReference type="RuleBase" id="RU361192"/>
    </source>
</evidence>
<dbReference type="InterPro" id="IPR011683">
    <property type="entry name" value="Glyco_hydro_53"/>
</dbReference>
<dbReference type="Gene3D" id="3.20.20.80">
    <property type="entry name" value="Glycosidases"/>
    <property type="match status" value="1"/>
</dbReference>
<keyword evidence="4 7" id="KW-0378">Hydrolase</keyword>
<comment type="catalytic activity">
    <reaction evidence="1 7">
        <text>The enzyme specifically hydrolyzes (1-&gt;4)-beta-D-galactosidic linkages in type I arabinogalactans.</text>
        <dbReference type="EC" id="3.2.1.89"/>
    </reaction>
</comment>
<dbReference type="GO" id="GO:0045490">
    <property type="term" value="P:pectin catabolic process"/>
    <property type="evidence" value="ECO:0007669"/>
    <property type="project" value="TreeGrafter"/>
</dbReference>